<proteinExistence type="predicted"/>
<dbReference type="InParanoid" id="D1YX29"/>
<dbReference type="RefSeq" id="WP_012899680.1">
    <property type="nucleotide sequence ID" value="NC_013665.1"/>
</dbReference>
<reference evidence="1 2" key="1">
    <citation type="journal article" date="2007" name="Appl. Environ. Microbiol.">
        <title>Isolation of key methanogens for global methane emission from rice paddy fields: a novel isolate affiliated with the clone cluster rice cluster I.</title>
        <authorList>
            <person name="Sakai S."/>
            <person name="Imachi H."/>
            <person name="Sekiguchi Y."/>
            <person name="Ohashi A."/>
            <person name="Harada H."/>
            <person name="Kamagata Y."/>
        </authorList>
    </citation>
    <scope>NUCLEOTIDE SEQUENCE [LARGE SCALE GENOMIC DNA]</scope>
    <source>
        <strain evidence="2">DSM 17711 / JCM 13418 / NBRC 101707 / SANAE</strain>
    </source>
</reference>
<name>D1YX29_METPS</name>
<organism evidence="1 2">
    <name type="scientific">Methanocella paludicola (strain DSM 17711 / JCM 13418 / NBRC 101707 / SANAE)</name>
    <dbReference type="NCBI Taxonomy" id="304371"/>
    <lineage>
        <taxon>Archaea</taxon>
        <taxon>Methanobacteriati</taxon>
        <taxon>Methanobacteriota</taxon>
        <taxon>Stenosarchaea group</taxon>
        <taxon>Methanomicrobia</taxon>
        <taxon>Methanocellales</taxon>
        <taxon>Methanocellaceae</taxon>
        <taxon>Methanocella</taxon>
    </lineage>
</organism>
<dbReference type="GeneID" id="8680956"/>
<reference evidence="2" key="3">
    <citation type="journal article" date="2011" name="PLoS ONE">
        <title>Genome sequence of a mesophilic hydrogenotrophic methanogen Methanocella paludicola, the first cultivated representative of the order Methanocellales.</title>
        <authorList>
            <person name="Sakai S."/>
            <person name="Takaki Y."/>
            <person name="Shimamura S."/>
            <person name="Sekine M."/>
            <person name="Tajima T."/>
            <person name="Kosugi H."/>
            <person name="Ichikawa N."/>
            <person name="Tasumi E."/>
            <person name="Hiraki A.T."/>
            <person name="Shimizu A."/>
            <person name="Kato Y."/>
            <person name="Nishiko R."/>
            <person name="Mori K."/>
            <person name="Fujita N."/>
            <person name="Imachi H."/>
            <person name="Takai K."/>
        </authorList>
    </citation>
    <scope>NUCLEOTIDE SEQUENCE [LARGE SCALE GENOMIC DNA]</scope>
    <source>
        <strain evidence="2">DSM 17711 / JCM 13418 / NBRC 101707 / SANAE</strain>
    </source>
</reference>
<gene>
    <name evidence="1" type="ordered locus">MCP_0929</name>
</gene>
<dbReference type="EMBL" id="AP011532">
    <property type="protein sequence ID" value="BAI61001.1"/>
    <property type="molecule type" value="Genomic_DNA"/>
</dbReference>
<dbReference type="AlphaFoldDB" id="D1YX29"/>
<evidence type="ECO:0000313" key="1">
    <source>
        <dbReference type="EMBL" id="BAI61001.1"/>
    </source>
</evidence>
<keyword evidence="2" id="KW-1185">Reference proteome</keyword>
<sequence length="162" mass="17261">MKKITIVIIGLFVLLAFAGTAIAKNPTETNKATGGGTFLLRDFKDTIGFTAIQIDDQYDAKGQITIQYRNNEGPEGPGHNLVKVDVTTLVVEGNKAWIAGVITKSFDPSFVGDGLLLEVIDDSPDKLAFGGGDVTPEEARNLALEKFEFESPASISGSIKVS</sequence>
<dbReference type="KEGG" id="mpd:MCP_0929"/>
<reference evidence="1 2" key="2">
    <citation type="journal article" date="2008" name="Int. J. Syst. Evol. Microbiol.">
        <title>Methanocella paludicola gen. nov., sp. nov., a methane-producing archaeon, the first isolate of the lineage 'Rice Cluster I', and proposal of the new archaeal order Methanocellales ord. nov.</title>
        <authorList>
            <person name="Sakai S."/>
            <person name="Imachi H."/>
            <person name="Hanada S."/>
            <person name="Ohashi A."/>
            <person name="Harada H."/>
            <person name="Kamagata Y."/>
        </authorList>
    </citation>
    <scope>NUCLEOTIDE SEQUENCE [LARGE SCALE GENOMIC DNA]</scope>
    <source>
        <strain evidence="2">DSM 17711 / JCM 13418 / NBRC 101707 / SANAE</strain>
    </source>
</reference>
<dbReference type="Proteomes" id="UP000001882">
    <property type="component" value="Chromosome"/>
</dbReference>
<accession>D1YX29</accession>
<protein>
    <submittedName>
        <fullName evidence="1">Uncharacterized protein</fullName>
    </submittedName>
</protein>
<evidence type="ECO:0000313" key="2">
    <source>
        <dbReference type="Proteomes" id="UP000001882"/>
    </source>
</evidence>